<dbReference type="AlphaFoldDB" id="A0AAW0GS37"/>
<evidence type="ECO:0000313" key="1">
    <source>
        <dbReference type="EMBL" id="KAK7692356.1"/>
    </source>
</evidence>
<dbReference type="Proteomes" id="UP001385951">
    <property type="component" value="Unassembled WGS sequence"/>
</dbReference>
<keyword evidence="2" id="KW-1185">Reference proteome</keyword>
<proteinExistence type="predicted"/>
<evidence type="ECO:0008006" key="3">
    <source>
        <dbReference type="Google" id="ProtNLM"/>
    </source>
</evidence>
<name>A0AAW0GS37_9APHY</name>
<reference evidence="1 2" key="1">
    <citation type="submission" date="2022-09" db="EMBL/GenBank/DDBJ databases">
        <authorList>
            <person name="Palmer J.M."/>
        </authorList>
    </citation>
    <scope>NUCLEOTIDE SEQUENCE [LARGE SCALE GENOMIC DNA]</scope>
    <source>
        <strain evidence="1 2">DSM 7382</strain>
    </source>
</reference>
<protein>
    <recommendedName>
        <fullName evidence="3">BTB domain-containing protein</fullName>
    </recommendedName>
</protein>
<evidence type="ECO:0000313" key="2">
    <source>
        <dbReference type="Proteomes" id="UP001385951"/>
    </source>
</evidence>
<comment type="caution">
    <text evidence="1">The sequence shown here is derived from an EMBL/GenBank/DDBJ whole genome shotgun (WGS) entry which is preliminary data.</text>
</comment>
<sequence length="300" mass="33280">MSTTNNFDYLDLLFPGGHNDLFSRTVEEVGKEYPTSVLAGSLDTTQTDTHDPEVSVEPNTIVSMSTAFSASSDFGDGPPDMILVSTDTVHFYVRQTRLLAASKSFFDNLLPSPSDRPDQAPLSLDEDANTLNIILHIIYNIPFRHYSPSLDVLLKATKALKKYGIPLNLKLAPGTPLFEELVTKVPFAPIEVYAIAAENDLFPLATEASSYLLSFQFSSLSDEMSLRIGPIYLLMLFHLHTERLHVLQSLVTSPPREHRPTLLCGWTDYQCLKTAWSLACASFMFNASPGLVIHYFPNTG</sequence>
<accession>A0AAW0GS37</accession>
<gene>
    <name evidence="1" type="ORF">QCA50_003981</name>
</gene>
<organism evidence="1 2">
    <name type="scientific">Cerrena zonata</name>
    <dbReference type="NCBI Taxonomy" id="2478898"/>
    <lineage>
        <taxon>Eukaryota</taxon>
        <taxon>Fungi</taxon>
        <taxon>Dikarya</taxon>
        <taxon>Basidiomycota</taxon>
        <taxon>Agaricomycotina</taxon>
        <taxon>Agaricomycetes</taxon>
        <taxon>Polyporales</taxon>
        <taxon>Cerrenaceae</taxon>
        <taxon>Cerrena</taxon>
    </lineage>
</organism>
<dbReference type="EMBL" id="JASBNA010000004">
    <property type="protein sequence ID" value="KAK7692356.1"/>
    <property type="molecule type" value="Genomic_DNA"/>
</dbReference>